<evidence type="ECO:0000256" key="2">
    <source>
        <dbReference type="SAM" id="Phobius"/>
    </source>
</evidence>
<feature type="compositionally biased region" description="Basic and acidic residues" evidence="1">
    <location>
        <begin position="167"/>
        <end position="176"/>
    </location>
</feature>
<dbReference type="OrthoDB" id="2881112at2759"/>
<dbReference type="EMBL" id="JH971388">
    <property type="protein sequence ID" value="EKM81214.1"/>
    <property type="molecule type" value="Genomic_DNA"/>
</dbReference>
<keyword evidence="2" id="KW-0472">Membrane</keyword>
<evidence type="ECO:0000313" key="3">
    <source>
        <dbReference type="EMBL" id="EKM81214.1"/>
    </source>
</evidence>
<feature type="transmembrane region" description="Helical" evidence="2">
    <location>
        <begin position="101"/>
        <end position="120"/>
    </location>
</feature>
<feature type="region of interest" description="Disordered" evidence="1">
    <location>
        <begin position="167"/>
        <end position="198"/>
    </location>
</feature>
<evidence type="ECO:0000313" key="4">
    <source>
        <dbReference type="Proteomes" id="UP000008493"/>
    </source>
</evidence>
<proteinExistence type="predicted"/>
<keyword evidence="2" id="KW-0812">Transmembrane</keyword>
<dbReference type="RefSeq" id="XP_007328678.1">
    <property type="nucleotide sequence ID" value="XM_007328616.1"/>
</dbReference>
<reference evidence="4" key="1">
    <citation type="journal article" date="2012" name="Proc. Natl. Acad. Sci. U.S.A.">
        <title>Genome sequence of the button mushroom Agaricus bisporus reveals mechanisms governing adaptation to a humic-rich ecological niche.</title>
        <authorList>
            <person name="Morin E."/>
            <person name="Kohler A."/>
            <person name="Baker A.R."/>
            <person name="Foulongne-Oriol M."/>
            <person name="Lombard V."/>
            <person name="Nagy L.G."/>
            <person name="Ohm R.A."/>
            <person name="Patyshakuliyeva A."/>
            <person name="Brun A."/>
            <person name="Aerts A.L."/>
            <person name="Bailey A.M."/>
            <person name="Billette C."/>
            <person name="Coutinho P.M."/>
            <person name="Deakin G."/>
            <person name="Doddapaneni H."/>
            <person name="Floudas D."/>
            <person name="Grimwood J."/>
            <person name="Hilden K."/>
            <person name="Kuees U."/>
            <person name="LaButti K.M."/>
            <person name="Lapidus A."/>
            <person name="Lindquist E.A."/>
            <person name="Lucas S.M."/>
            <person name="Murat C."/>
            <person name="Riley R.W."/>
            <person name="Salamov A.A."/>
            <person name="Schmutz J."/>
            <person name="Subramanian V."/>
            <person name="Woesten H.A.B."/>
            <person name="Xu J."/>
            <person name="Eastwood D.C."/>
            <person name="Foster G.D."/>
            <person name="Sonnenberg A.S."/>
            <person name="Cullen D."/>
            <person name="de Vries R.P."/>
            <person name="Lundell T."/>
            <person name="Hibbett D.S."/>
            <person name="Henrissat B."/>
            <person name="Burton K.S."/>
            <person name="Kerrigan R.W."/>
            <person name="Challen M.P."/>
            <person name="Grigoriev I.V."/>
            <person name="Martin F."/>
        </authorList>
    </citation>
    <scope>NUCLEOTIDE SEQUENCE [LARGE SCALE GENOMIC DNA]</scope>
    <source>
        <strain evidence="4">JB137-S8 / ATCC MYA-4627 / FGSC 10392</strain>
    </source>
</reference>
<sequence>MSRQVSRMFENNNEKKQNRARRIVLAKGAFDFLFALSIMFLPKLAYDGIVPALVAKYTGLQFVFRDRDPGGVYFLASLIMGCAFAALSAGMSDQEDAHKTVATLNGMFAYFGLLGCIFSPKSFGSSVLLLASLQDVAWFFMIVLGGGYSVADTLGLKNALGKLKEKKREINAERERRKTKKQQEQGQQGEKHSSEGGT</sequence>
<dbReference type="InParanoid" id="K5W346"/>
<name>K5W346_AGABU</name>
<dbReference type="HOGENOM" id="CLU_1377748_0_0_1"/>
<dbReference type="OMA" id="SRMFENN"/>
<feature type="transmembrane region" description="Helical" evidence="2">
    <location>
        <begin position="70"/>
        <end position="89"/>
    </location>
</feature>
<dbReference type="KEGG" id="abp:AGABI1DRAFT127233"/>
<keyword evidence="2" id="KW-1133">Transmembrane helix</keyword>
<dbReference type="eggNOG" id="ENOG502RBIV">
    <property type="taxonomic scope" value="Eukaryota"/>
</dbReference>
<feature type="transmembrane region" description="Helical" evidence="2">
    <location>
        <begin position="136"/>
        <end position="156"/>
    </location>
</feature>
<gene>
    <name evidence="3" type="ORF">AGABI1DRAFT_127233</name>
</gene>
<accession>K5W346</accession>
<dbReference type="Proteomes" id="UP000008493">
    <property type="component" value="Unassembled WGS sequence"/>
</dbReference>
<dbReference type="GeneID" id="18826630"/>
<feature type="compositionally biased region" description="Basic and acidic residues" evidence="1">
    <location>
        <begin position="189"/>
        <end position="198"/>
    </location>
</feature>
<dbReference type="AlphaFoldDB" id="K5W346"/>
<protein>
    <submittedName>
        <fullName evidence="3">Uncharacterized protein</fullName>
    </submittedName>
</protein>
<keyword evidence="4" id="KW-1185">Reference proteome</keyword>
<organism evidence="3 4">
    <name type="scientific">Agaricus bisporus var. burnettii (strain JB137-S8 / ATCC MYA-4627 / FGSC 10392)</name>
    <name type="common">White button mushroom</name>
    <dbReference type="NCBI Taxonomy" id="597362"/>
    <lineage>
        <taxon>Eukaryota</taxon>
        <taxon>Fungi</taxon>
        <taxon>Dikarya</taxon>
        <taxon>Basidiomycota</taxon>
        <taxon>Agaricomycotina</taxon>
        <taxon>Agaricomycetes</taxon>
        <taxon>Agaricomycetidae</taxon>
        <taxon>Agaricales</taxon>
        <taxon>Agaricineae</taxon>
        <taxon>Agaricaceae</taxon>
        <taxon>Agaricus</taxon>
    </lineage>
</organism>
<evidence type="ECO:0000256" key="1">
    <source>
        <dbReference type="SAM" id="MobiDB-lite"/>
    </source>
</evidence>